<dbReference type="EMBL" id="LK932972">
    <property type="protein sequence ID" value="CDT09998.1"/>
    <property type="molecule type" value="Genomic_DNA"/>
</dbReference>
<dbReference type="PANTHER" id="PTHR35908">
    <property type="entry name" value="HYPOTHETICAL FUSION PROTEIN"/>
    <property type="match status" value="1"/>
</dbReference>
<evidence type="ECO:0000313" key="2">
    <source>
        <dbReference type="EMBL" id="CDS87201.1"/>
    </source>
</evidence>
<dbReference type="Gene3D" id="3.10.180.10">
    <property type="entry name" value="2,3-Dihydroxybiphenyl 1,2-Dioxygenase, domain 1"/>
    <property type="match status" value="1"/>
</dbReference>
<gene>
    <name evidence="4" type="ORF">BN1095_310052</name>
    <name evidence="3" type="ORF">BN1096_630083</name>
    <name evidence="2" type="ORF">BN1097_620080</name>
</gene>
<evidence type="ECO:0000313" key="4">
    <source>
        <dbReference type="EMBL" id="CDT09998.1"/>
    </source>
</evidence>
<proteinExistence type="predicted"/>
<dbReference type="InterPro" id="IPR029068">
    <property type="entry name" value="Glyas_Bleomycin-R_OHBP_Dase"/>
</dbReference>
<accession>A0A069AHC4</accession>
<name>A0A069AHC4_CLODI</name>
<reference evidence="3" key="1">
    <citation type="submission" date="2014-07" db="EMBL/GenBank/DDBJ databases">
        <authorList>
            <person name="Monot Marc"/>
        </authorList>
    </citation>
    <scope>NUCLEOTIDE SEQUENCE</scope>
    <source>
        <strain evidence="4">7032989</strain>
        <strain evidence="2">7032994</strain>
    </source>
</reference>
<feature type="domain" description="Glyoxalase-like" evidence="1">
    <location>
        <begin position="15"/>
        <end position="68"/>
    </location>
</feature>
<dbReference type="EMBL" id="LK932401">
    <property type="protein sequence ID" value="CDS87201.1"/>
    <property type="molecule type" value="Genomic_DNA"/>
</dbReference>
<sequence>MQKTKAWGIIEPEKPESQQQMAHMDFAVNDLKEAVQYAIHCGATIAEEQFTDDWRVMIDPAGHPFCLCQMKSIMESSHFSLL</sequence>
<evidence type="ECO:0000259" key="1">
    <source>
        <dbReference type="Pfam" id="PF18029"/>
    </source>
</evidence>
<protein>
    <recommendedName>
        <fullName evidence="1">Glyoxalase-like domain-containing protein</fullName>
    </recommendedName>
</protein>
<evidence type="ECO:0000313" key="3">
    <source>
        <dbReference type="EMBL" id="CDS87886.1"/>
    </source>
</evidence>
<dbReference type="Pfam" id="PF18029">
    <property type="entry name" value="Glyoxalase_6"/>
    <property type="match status" value="1"/>
</dbReference>
<dbReference type="SUPFAM" id="SSF54593">
    <property type="entry name" value="Glyoxalase/Bleomycin resistance protein/Dihydroxybiphenyl dioxygenase"/>
    <property type="match status" value="1"/>
</dbReference>
<dbReference type="PANTHER" id="PTHR35908:SF1">
    <property type="entry name" value="CONSERVED PROTEIN"/>
    <property type="match status" value="1"/>
</dbReference>
<dbReference type="AlphaFoldDB" id="A0A069AHC4"/>
<dbReference type="EMBL" id="LK932517">
    <property type="protein sequence ID" value="CDS87886.1"/>
    <property type="molecule type" value="Genomic_DNA"/>
</dbReference>
<dbReference type="RefSeq" id="WP_021366749.1">
    <property type="nucleotide sequence ID" value="NZ_BBYB01000003.1"/>
</dbReference>
<dbReference type="InterPro" id="IPR041581">
    <property type="entry name" value="Glyoxalase_6"/>
</dbReference>
<organism evidence="3">
    <name type="scientific">Clostridioides difficile</name>
    <name type="common">Peptoclostridium difficile</name>
    <dbReference type="NCBI Taxonomy" id="1496"/>
    <lineage>
        <taxon>Bacteria</taxon>
        <taxon>Bacillati</taxon>
        <taxon>Bacillota</taxon>
        <taxon>Clostridia</taxon>
        <taxon>Peptostreptococcales</taxon>
        <taxon>Peptostreptococcaceae</taxon>
        <taxon>Clostridioides</taxon>
    </lineage>
</organism>